<sequence length="150" mass="16518">MSDWYFEDFTEGKTVRTMGRTVTETDIVNFVTLGGIFEELFINVEFEQNKVVGGRVVPAMLVLTIAEGLYIQTGHTHAGRAFLGLDKLRFTAPTKANDTLWVDVTVVSARPSSSRPGHGVVVLAHNVVNQRGESVANYQTSRILESRSSS</sequence>
<reference evidence="3 4" key="1">
    <citation type="submission" date="2014-02" db="EMBL/GenBank/DDBJ databases">
        <title>Whole genome shotgun sequence of Rhodococcus wratislaviensis NBRC 100605.</title>
        <authorList>
            <person name="Hosoyama A."/>
            <person name="Tsuchikane K."/>
            <person name="Yoshida I."/>
            <person name="Ohji S."/>
            <person name="Ichikawa N."/>
            <person name="Yamazoe A."/>
            <person name="Fujita N."/>
        </authorList>
    </citation>
    <scope>NUCLEOTIDE SEQUENCE [LARGE SCALE GENOMIC DNA]</scope>
    <source>
        <strain evidence="3 4">NBRC 100605</strain>
    </source>
</reference>
<keyword evidence="4" id="KW-1185">Reference proteome</keyword>
<evidence type="ECO:0000256" key="1">
    <source>
        <dbReference type="ARBA" id="ARBA00005254"/>
    </source>
</evidence>
<gene>
    <name evidence="3" type="ORF">RW1_093_00240</name>
</gene>
<accession>X0QDA0</accession>
<protein>
    <recommendedName>
        <fullName evidence="2">MaoC-like domain-containing protein</fullName>
    </recommendedName>
</protein>
<dbReference type="InterPro" id="IPR052342">
    <property type="entry name" value="MCH/BMMD"/>
</dbReference>
<dbReference type="InterPro" id="IPR002539">
    <property type="entry name" value="MaoC-like_dom"/>
</dbReference>
<dbReference type="PANTHER" id="PTHR43664">
    <property type="entry name" value="MONOAMINE OXIDASE-RELATED"/>
    <property type="match status" value="1"/>
</dbReference>
<dbReference type="RefSeq" id="WP_162181265.1">
    <property type="nucleotide sequence ID" value="NZ_BAWF01000093.1"/>
</dbReference>
<dbReference type="Pfam" id="PF01575">
    <property type="entry name" value="MaoC_dehydratas"/>
    <property type="match status" value="1"/>
</dbReference>
<dbReference type="SUPFAM" id="SSF54637">
    <property type="entry name" value="Thioesterase/thiol ester dehydrase-isomerase"/>
    <property type="match status" value="1"/>
</dbReference>
<dbReference type="OrthoDB" id="9796589at2"/>
<proteinExistence type="inferred from homology"/>
<dbReference type="Gene3D" id="3.10.129.10">
    <property type="entry name" value="Hotdog Thioesterase"/>
    <property type="match status" value="1"/>
</dbReference>
<name>X0QDA0_RHOWR</name>
<evidence type="ECO:0000259" key="2">
    <source>
        <dbReference type="Pfam" id="PF01575"/>
    </source>
</evidence>
<dbReference type="InterPro" id="IPR029069">
    <property type="entry name" value="HotDog_dom_sf"/>
</dbReference>
<feature type="domain" description="MaoC-like" evidence="2">
    <location>
        <begin position="11"/>
        <end position="113"/>
    </location>
</feature>
<dbReference type="PANTHER" id="PTHR43664:SF1">
    <property type="entry name" value="BETA-METHYLMALYL-COA DEHYDRATASE"/>
    <property type="match status" value="1"/>
</dbReference>
<organism evidence="3 4">
    <name type="scientific">Rhodococcus wratislaviensis NBRC 100605</name>
    <dbReference type="NCBI Taxonomy" id="1219028"/>
    <lineage>
        <taxon>Bacteria</taxon>
        <taxon>Bacillati</taxon>
        <taxon>Actinomycetota</taxon>
        <taxon>Actinomycetes</taxon>
        <taxon>Mycobacteriales</taxon>
        <taxon>Nocardiaceae</taxon>
        <taxon>Rhodococcus</taxon>
    </lineage>
</organism>
<evidence type="ECO:0000313" key="3">
    <source>
        <dbReference type="EMBL" id="GAF49537.1"/>
    </source>
</evidence>
<comment type="caution">
    <text evidence="3">The sequence shown here is derived from an EMBL/GenBank/DDBJ whole genome shotgun (WGS) entry which is preliminary data.</text>
</comment>
<comment type="similarity">
    <text evidence="1">Belongs to the enoyl-CoA hydratase/isomerase family.</text>
</comment>
<evidence type="ECO:0000313" key="4">
    <source>
        <dbReference type="Proteomes" id="UP000019491"/>
    </source>
</evidence>
<dbReference type="EMBL" id="BAWF01000093">
    <property type="protein sequence ID" value="GAF49537.1"/>
    <property type="molecule type" value="Genomic_DNA"/>
</dbReference>
<dbReference type="Proteomes" id="UP000019491">
    <property type="component" value="Unassembled WGS sequence"/>
</dbReference>
<dbReference type="AlphaFoldDB" id="X0QDA0"/>